<sequence>MMLNVMMRMIAGKRYYGERAGEAEEARSIRDTVTETFKLNGYRDGDVKRDAVAQGLVDERRGGGGGGGGGGGEK</sequence>
<feature type="compositionally biased region" description="Gly residues" evidence="1">
    <location>
        <begin position="63"/>
        <end position="74"/>
    </location>
</feature>
<protein>
    <submittedName>
        <fullName evidence="2">Uncharacterized protein</fullName>
    </submittedName>
</protein>
<dbReference type="EMBL" id="JAVXUP010001435">
    <property type="protein sequence ID" value="KAK3011697.1"/>
    <property type="molecule type" value="Genomic_DNA"/>
</dbReference>
<dbReference type="Proteomes" id="UP001188597">
    <property type="component" value="Unassembled WGS sequence"/>
</dbReference>
<evidence type="ECO:0000313" key="3">
    <source>
        <dbReference type="Proteomes" id="UP001188597"/>
    </source>
</evidence>
<name>A0AA88VMV4_9ASTE</name>
<comment type="caution">
    <text evidence="2">The sequence shown here is derived from an EMBL/GenBank/DDBJ whole genome shotgun (WGS) entry which is preliminary data.</text>
</comment>
<feature type="region of interest" description="Disordered" evidence="1">
    <location>
        <begin position="54"/>
        <end position="74"/>
    </location>
</feature>
<accession>A0AA88VMV4</accession>
<proteinExistence type="predicted"/>
<keyword evidence="3" id="KW-1185">Reference proteome</keyword>
<evidence type="ECO:0000256" key="1">
    <source>
        <dbReference type="SAM" id="MobiDB-lite"/>
    </source>
</evidence>
<organism evidence="2 3">
    <name type="scientific">Escallonia herrerae</name>
    <dbReference type="NCBI Taxonomy" id="1293975"/>
    <lineage>
        <taxon>Eukaryota</taxon>
        <taxon>Viridiplantae</taxon>
        <taxon>Streptophyta</taxon>
        <taxon>Embryophyta</taxon>
        <taxon>Tracheophyta</taxon>
        <taxon>Spermatophyta</taxon>
        <taxon>Magnoliopsida</taxon>
        <taxon>eudicotyledons</taxon>
        <taxon>Gunneridae</taxon>
        <taxon>Pentapetalae</taxon>
        <taxon>asterids</taxon>
        <taxon>campanulids</taxon>
        <taxon>Escalloniales</taxon>
        <taxon>Escalloniaceae</taxon>
        <taxon>Escallonia</taxon>
    </lineage>
</organism>
<evidence type="ECO:0000313" key="2">
    <source>
        <dbReference type="EMBL" id="KAK3011697.1"/>
    </source>
</evidence>
<dbReference type="AlphaFoldDB" id="A0AA88VMV4"/>
<gene>
    <name evidence="2" type="ORF">RJ639_011647</name>
</gene>
<reference evidence="2" key="1">
    <citation type="submission" date="2022-12" db="EMBL/GenBank/DDBJ databases">
        <title>Draft genome assemblies for two species of Escallonia (Escalloniales).</title>
        <authorList>
            <person name="Chanderbali A."/>
            <person name="Dervinis C."/>
            <person name="Anghel I."/>
            <person name="Soltis D."/>
            <person name="Soltis P."/>
            <person name="Zapata F."/>
        </authorList>
    </citation>
    <scope>NUCLEOTIDE SEQUENCE</scope>
    <source>
        <strain evidence="2">UCBG64.0493</strain>
        <tissue evidence="2">Leaf</tissue>
    </source>
</reference>